<feature type="domain" description="UBC core" evidence="8">
    <location>
        <begin position="4"/>
        <end position="153"/>
    </location>
</feature>
<organism evidence="9 10">
    <name type="scientific">Ophiostoma piceae (strain UAMH 11346)</name>
    <name type="common">Sap stain fungus</name>
    <dbReference type="NCBI Taxonomy" id="1262450"/>
    <lineage>
        <taxon>Eukaryota</taxon>
        <taxon>Fungi</taxon>
        <taxon>Dikarya</taxon>
        <taxon>Ascomycota</taxon>
        <taxon>Pezizomycotina</taxon>
        <taxon>Sordariomycetes</taxon>
        <taxon>Sordariomycetidae</taxon>
        <taxon>Ophiostomatales</taxon>
        <taxon>Ophiostomataceae</taxon>
        <taxon>Ophiostoma</taxon>
    </lineage>
</organism>
<reference evidence="9 10" key="1">
    <citation type="journal article" date="2013" name="BMC Genomics">
        <title>The genome and transcriptome of the pine saprophyte Ophiostoma piceae, and a comparison with the bark beetle-associated pine pathogen Grosmannia clavigera.</title>
        <authorList>
            <person name="Haridas S."/>
            <person name="Wang Y."/>
            <person name="Lim L."/>
            <person name="Massoumi Alamouti S."/>
            <person name="Jackman S."/>
            <person name="Docking R."/>
            <person name="Robertson G."/>
            <person name="Birol I."/>
            <person name="Bohlmann J."/>
            <person name="Breuil C."/>
        </authorList>
    </citation>
    <scope>NUCLEOTIDE SEQUENCE [LARGE SCALE GENOMIC DNA]</scope>
    <source>
        <strain evidence="9 10">UAMH 11346</strain>
    </source>
</reference>
<evidence type="ECO:0000313" key="10">
    <source>
        <dbReference type="Proteomes" id="UP000016923"/>
    </source>
</evidence>
<gene>
    <name evidence="9" type="ORF">F503_04156</name>
</gene>
<evidence type="ECO:0000256" key="1">
    <source>
        <dbReference type="ARBA" id="ARBA00022679"/>
    </source>
</evidence>
<dbReference type="InterPro" id="IPR015368">
    <property type="entry name" value="UBA_C_fun"/>
</dbReference>
<evidence type="ECO:0000256" key="7">
    <source>
        <dbReference type="SAM" id="MobiDB-lite"/>
    </source>
</evidence>
<dbReference type="Pfam" id="PF00179">
    <property type="entry name" value="UQ_con"/>
    <property type="match status" value="1"/>
</dbReference>
<dbReference type="Pfam" id="PF09288">
    <property type="entry name" value="UBA_3"/>
    <property type="match status" value="1"/>
</dbReference>
<dbReference type="GO" id="GO:0006511">
    <property type="term" value="P:ubiquitin-dependent protein catabolic process"/>
    <property type="evidence" value="ECO:0007669"/>
    <property type="project" value="EnsemblFungi"/>
</dbReference>
<dbReference type="SUPFAM" id="SSF46934">
    <property type="entry name" value="UBA-like"/>
    <property type="match status" value="1"/>
</dbReference>
<protein>
    <submittedName>
        <fullName evidence="9">Ubiquitin-conjugating enzyme</fullName>
    </submittedName>
</protein>
<dbReference type="PANTHER" id="PTHR24068">
    <property type="entry name" value="UBIQUITIN-CONJUGATING ENZYME E2"/>
    <property type="match status" value="1"/>
</dbReference>
<dbReference type="InterPro" id="IPR023313">
    <property type="entry name" value="UBQ-conjugating_AS"/>
</dbReference>
<dbReference type="AlphaFoldDB" id="S3C4Y7"/>
<dbReference type="PROSITE" id="PS00183">
    <property type="entry name" value="UBC_1"/>
    <property type="match status" value="1"/>
</dbReference>
<evidence type="ECO:0000256" key="5">
    <source>
        <dbReference type="PROSITE-ProRule" id="PRU10133"/>
    </source>
</evidence>
<evidence type="ECO:0000313" key="9">
    <source>
        <dbReference type="EMBL" id="EPE08569.1"/>
    </source>
</evidence>
<feature type="active site" description="Glycyl thioester intermediate" evidence="5">
    <location>
        <position position="91"/>
    </location>
</feature>
<dbReference type="CDD" id="cd23800">
    <property type="entry name" value="UBCc_UBE2K"/>
    <property type="match status" value="1"/>
</dbReference>
<keyword evidence="4 6" id="KW-0067">ATP-binding</keyword>
<evidence type="ECO:0000256" key="4">
    <source>
        <dbReference type="ARBA" id="ARBA00022840"/>
    </source>
</evidence>
<dbReference type="VEuPathDB" id="FungiDB:F503_04156"/>
<dbReference type="GO" id="GO:0070628">
    <property type="term" value="F:proteasome binding"/>
    <property type="evidence" value="ECO:0007669"/>
    <property type="project" value="EnsemblFungi"/>
</dbReference>
<accession>S3C4Y7</accession>
<dbReference type="PROSITE" id="PS50127">
    <property type="entry name" value="UBC_2"/>
    <property type="match status" value="1"/>
</dbReference>
<dbReference type="GO" id="GO:0004842">
    <property type="term" value="F:ubiquitin-protein transferase activity"/>
    <property type="evidence" value="ECO:0007669"/>
    <property type="project" value="EnsemblFungi"/>
</dbReference>
<dbReference type="GO" id="GO:0036503">
    <property type="term" value="P:ERAD pathway"/>
    <property type="evidence" value="ECO:0007669"/>
    <property type="project" value="EnsemblFungi"/>
</dbReference>
<dbReference type="Proteomes" id="UP000016923">
    <property type="component" value="Unassembled WGS sequence"/>
</dbReference>
<dbReference type="InterPro" id="IPR009060">
    <property type="entry name" value="UBA-like_sf"/>
</dbReference>
<dbReference type="STRING" id="1262450.S3C4Y7"/>
<dbReference type="OrthoDB" id="9993688at2759"/>
<evidence type="ECO:0000256" key="2">
    <source>
        <dbReference type="ARBA" id="ARBA00022741"/>
    </source>
</evidence>
<dbReference type="GO" id="GO:0005524">
    <property type="term" value="F:ATP binding"/>
    <property type="evidence" value="ECO:0007669"/>
    <property type="project" value="UniProtKB-UniRule"/>
</dbReference>
<dbReference type="eggNOG" id="KOG0418">
    <property type="taxonomic scope" value="Eukaryota"/>
</dbReference>
<dbReference type="SUPFAM" id="SSF54495">
    <property type="entry name" value="UBC-like"/>
    <property type="match status" value="1"/>
</dbReference>
<keyword evidence="2 6" id="KW-0547">Nucleotide-binding</keyword>
<dbReference type="EMBL" id="KE148148">
    <property type="protein sequence ID" value="EPE08569.1"/>
    <property type="molecule type" value="Genomic_DNA"/>
</dbReference>
<proteinExistence type="inferred from homology"/>
<dbReference type="GO" id="GO:0016050">
    <property type="term" value="P:vesicle organization"/>
    <property type="evidence" value="ECO:0007669"/>
    <property type="project" value="EnsemblFungi"/>
</dbReference>
<name>S3C4Y7_OPHP1</name>
<keyword evidence="10" id="KW-1185">Reference proteome</keyword>
<keyword evidence="3 6" id="KW-0833">Ubl conjugation pathway</keyword>
<evidence type="ECO:0000256" key="6">
    <source>
        <dbReference type="RuleBase" id="RU362109"/>
    </source>
</evidence>
<dbReference type="SMART" id="SM00212">
    <property type="entry name" value="UBCc"/>
    <property type="match status" value="1"/>
</dbReference>
<comment type="similarity">
    <text evidence="6">Belongs to the ubiquitin-conjugating enzyme family.</text>
</comment>
<sequence>MVTSRERRISHELKDIEKDRANSGVYAYSADGTRLDHLKGTFIGPPDSPYAGGTFVVDITIPEQYPFKSPAMRFETRIWHPNVSSQTGAICLDTLGSSWSPVNTIKTALLSLRMLLEVPNPKDPQDAEVARMMMDDPELFQLMAHDWAVRHAGAPRRMALPGGASTTDGGAAGAGADARRRQQIDPQRYRGYSKSLVERFVDMGFEVDAVVEAFIHSGIERRNGEDYEMEQASIGDVTAFLFGET</sequence>
<dbReference type="OMA" id="THLRGQF"/>
<feature type="region of interest" description="Disordered" evidence="7">
    <location>
        <begin position="160"/>
        <end position="183"/>
    </location>
</feature>
<keyword evidence="1" id="KW-0808">Transferase</keyword>
<evidence type="ECO:0000256" key="3">
    <source>
        <dbReference type="ARBA" id="ARBA00022786"/>
    </source>
</evidence>
<dbReference type="InterPro" id="IPR000608">
    <property type="entry name" value="UBC"/>
</dbReference>
<evidence type="ECO:0000259" key="8">
    <source>
        <dbReference type="PROSITE" id="PS50127"/>
    </source>
</evidence>
<dbReference type="Gene3D" id="3.10.110.10">
    <property type="entry name" value="Ubiquitin Conjugating Enzyme"/>
    <property type="match status" value="1"/>
</dbReference>
<dbReference type="HOGENOM" id="CLU_030988_13_1_1"/>
<dbReference type="InterPro" id="IPR016135">
    <property type="entry name" value="UBQ-conjugating_enzyme/RWD"/>
</dbReference>